<evidence type="ECO:0000259" key="10">
    <source>
        <dbReference type="Pfam" id="PF01699"/>
    </source>
</evidence>
<evidence type="ECO:0000259" key="11">
    <source>
        <dbReference type="Pfam" id="PF03733"/>
    </source>
</evidence>
<evidence type="ECO:0000256" key="4">
    <source>
        <dbReference type="ARBA" id="ARBA00022692"/>
    </source>
</evidence>
<evidence type="ECO:0000256" key="6">
    <source>
        <dbReference type="ARBA" id="ARBA00023065"/>
    </source>
</evidence>
<dbReference type="GO" id="GO:0005774">
    <property type="term" value="C:vacuolar membrane"/>
    <property type="evidence" value="ECO:0007669"/>
    <property type="project" value="UniProtKB-ARBA"/>
</dbReference>
<feature type="transmembrane region" description="Helical" evidence="9">
    <location>
        <begin position="463"/>
        <end position="484"/>
    </location>
</feature>
<gene>
    <name evidence="12" type="ORF">CXG81DRAFT_8583</name>
</gene>
<evidence type="ECO:0008006" key="14">
    <source>
        <dbReference type="Google" id="ProtNLM"/>
    </source>
</evidence>
<keyword evidence="5 9" id="KW-1133">Transmembrane helix</keyword>
<feature type="domain" description="Inner membrane component" evidence="11">
    <location>
        <begin position="129"/>
        <end position="184"/>
    </location>
</feature>
<dbReference type="InterPro" id="IPR004837">
    <property type="entry name" value="NaCa_Exmemb"/>
</dbReference>
<evidence type="ECO:0000256" key="2">
    <source>
        <dbReference type="ARBA" id="ARBA00008170"/>
    </source>
</evidence>
<dbReference type="GO" id="GO:0015369">
    <property type="term" value="F:calcium:proton antiporter activity"/>
    <property type="evidence" value="ECO:0007669"/>
    <property type="project" value="TreeGrafter"/>
</dbReference>
<feature type="transmembrane region" description="Helical" evidence="9">
    <location>
        <begin position="601"/>
        <end position="621"/>
    </location>
</feature>
<evidence type="ECO:0000256" key="5">
    <source>
        <dbReference type="ARBA" id="ARBA00022989"/>
    </source>
</evidence>
<dbReference type="InterPro" id="IPR004713">
    <property type="entry name" value="CaH_exchang"/>
</dbReference>
<feature type="compositionally biased region" description="Acidic residues" evidence="8">
    <location>
        <begin position="28"/>
        <end position="69"/>
    </location>
</feature>
<feature type="transmembrane region" description="Helical" evidence="9">
    <location>
        <begin position="731"/>
        <end position="750"/>
    </location>
</feature>
<feature type="transmembrane region" description="Helical" evidence="9">
    <location>
        <begin position="428"/>
        <end position="451"/>
    </location>
</feature>
<proteinExistence type="inferred from homology"/>
<feature type="transmembrane region" description="Helical" evidence="9">
    <location>
        <begin position="359"/>
        <end position="385"/>
    </location>
</feature>
<name>A0A4P9XFA3_9FUNG</name>
<dbReference type="Gene3D" id="1.20.1420.30">
    <property type="entry name" value="NCX, central ion-binding region"/>
    <property type="match status" value="1"/>
</dbReference>
<dbReference type="OrthoDB" id="16982at2759"/>
<accession>A0A4P9XFA3</accession>
<dbReference type="STRING" id="1555241.A0A4P9XFA3"/>
<keyword evidence="4 9" id="KW-0812">Transmembrane</keyword>
<feature type="transmembrane region" description="Helical" evidence="9">
    <location>
        <begin position="496"/>
        <end position="517"/>
    </location>
</feature>
<keyword evidence="13" id="KW-1185">Reference proteome</keyword>
<evidence type="ECO:0000256" key="3">
    <source>
        <dbReference type="ARBA" id="ARBA00022448"/>
    </source>
</evidence>
<evidence type="ECO:0000256" key="1">
    <source>
        <dbReference type="ARBA" id="ARBA00004127"/>
    </source>
</evidence>
<keyword evidence="3" id="KW-0813">Transport</keyword>
<evidence type="ECO:0000256" key="9">
    <source>
        <dbReference type="SAM" id="Phobius"/>
    </source>
</evidence>
<organism evidence="12 13">
    <name type="scientific">Caulochytrium protostelioides</name>
    <dbReference type="NCBI Taxonomy" id="1555241"/>
    <lineage>
        <taxon>Eukaryota</taxon>
        <taxon>Fungi</taxon>
        <taxon>Fungi incertae sedis</taxon>
        <taxon>Chytridiomycota</taxon>
        <taxon>Chytridiomycota incertae sedis</taxon>
        <taxon>Chytridiomycetes</taxon>
        <taxon>Caulochytriales</taxon>
        <taxon>Caulochytriaceae</taxon>
        <taxon>Caulochytrium</taxon>
    </lineage>
</organism>
<evidence type="ECO:0000313" key="12">
    <source>
        <dbReference type="EMBL" id="RKP04244.1"/>
    </source>
</evidence>
<evidence type="ECO:0000313" key="13">
    <source>
        <dbReference type="Proteomes" id="UP000274922"/>
    </source>
</evidence>
<dbReference type="PANTHER" id="PTHR31503">
    <property type="entry name" value="VACUOLAR CALCIUM ION TRANSPORTER"/>
    <property type="match status" value="1"/>
</dbReference>
<dbReference type="Pfam" id="PF03733">
    <property type="entry name" value="YccF"/>
    <property type="match status" value="1"/>
</dbReference>
<feature type="transmembrane region" description="Helical" evidence="9">
    <location>
        <begin position="391"/>
        <end position="416"/>
    </location>
</feature>
<protein>
    <recommendedName>
        <fullName evidence="14">Sodium/calcium exchanger membrane region domain-containing protein</fullName>
    </recommendedName>
</protein>
<feature type="domain" description="Sodium/calcium exchanger membrane region" evidence="10">
    <location>
        <begin position="398"/>
        <end position="510"/>
    </location>
</feature>
<comment type="similarity">
    <text evidence="2">Belongs to the Ca(2+):cation antiporter (CaCA) (TC 2.A.19) family.</text>
</comment>
<reference evidence="13" key="1">
    <citation type="journal article" date="2018" name="Nat. Microbiol.">
        <title>Leveraging single-cell genomics to expand the fungal tree of life.</title>
        <authorList>
            <person name="Ahrendt S.R."/>
            <person name="Quandt C.A."/>
            <person name="Ciobanu D."/>
            <person name="Clum A."/>
            <person name="Salamov A."/>
            <person name="Andreopoulos B."/>
            <person name="Cheng J.F."/>
            <person name="Woyke T."/>
            <person name="Pelin A."/>
            <person name="Henrissat B."/>
            <person name="Reynolds N.K."/>
            <person name="Benny G.L."/>
            <person name="Smith M.E."/>
            <person name="James T.Y."/>
            <person name="Grigoriev I.V."/>
        </authorList>
    </citation>
    <scope>NUCLEOTIDE SEQUENCE [LARGE SCALE GENOMIC DNA]</scope>
    <source>
        <strain evidence="13">ATCC 52028</strain>
    </source>
</reference>
<keyword evidence="7 9" id="KW-0472">Membrane</keyword>
<evidence type="ECO:0000256" key="7">
    <source>
        <dbReference type="ARBA" id="ARBA00023136"/>
    </source>
</evidence>
<keyword evidence="6" id="KW-0406">Ion transport</keyword>
<dbReference type="Pfam" id="PF01699">
    <property type="entry name" value="Na_Ca_ex"/>
    <property type="match status" value="2"/>
</dbReference>
<feature type="transmembrane region" description="Helical" evidence="9">
    <location>
        <begin position="132"/>
        <end position="153"/>
    </location>
</feature>
<dbReference type="EMBL" id="ML014112">
    <property type="protein sequence ID" value="RKP04244.1"/>
    <property type="molecule type" value="Genomic_DNA"/>
</dbReference>
<dbReference type="Proteomes" id="UP000274922">
    <property type="component" value="Unassembled WGS sequence"/>
</dbReference>
<dbReference type="InterPro" id="IPR005185">
    <property type="entry name" value="YccF"/>
</dbReference>
<feature type="transmembrane region" description="Helical" evidence="9">
    <location>
        <begin position="660"/>
        <end position="685"/>
    </location>
</feature>
<dbReference type="InterPro" id="IPR044880">
    <property type="entry name" value="NCX_ion-bd_dom_sf"/>
</dbReference>
<feature type="transmembrane region" description="Helical" evidence="9">
    <location>
        <begin position="791"/>
        <end position="807"/>
    </location>
</feature>
<dbReference type="PANTHER" id="PTHR31503:SF10">
    <property type="entry name" value="VNX1 PROTEIN"/>
    <property type="match status" value="1"/>
</dbReference>
<feature type="transmembrane region" description="Helical" evidence="9">
    <location>
        <begin position="814"/>
        <end position="833"/>
    </location>
</feature>
<dbReference type="GO" id="GO:0006874">
    <property type="term" value="P:intracellular calcium ion homeostasis"/>
    <property type="evidence" value="ECO:0007669"/>
    <property type="project" value="TreeGrafter"/>
</dbReference>
<feature type="transmembrane region" description="Helical" evidence="9">
    <location>
        <begin position="697"/>
        <end position="719"/>
    </location>
</feature>
<sequence length="835" mass="90211">MVPYASTVGRRGGDPSGDDGDYHAGASDQEEEDGHDLDDDDDDDDDDEDDEDDDDDDDDHADEAEEGVPVEDPQTVKERQEAINVVHPFGLKLWKPALYKKNRSIQQQIYSALHSVPGARADRDLYLSIGNIGWLFAFGWWIAILYLVVGVVGMGPPWLLGRIGLLYMDVMFNLALYIMWPFGKFIIKRRSYGPDPLDRLDVDRLPLDPTALMGHGAHDHDGAAGTAGDVSATRGAAELMSPGLPLADDTSAFGGPSFLNPETLTRRVGRQGPAWVPGVLRRLWHAGLAGLLFRLWLLFLLAPVHLAVTGFGFFFVFPIPIGKLNYVLLKHLLRHPLQITAYSITDVPKLCDPAHSEYYTVYGVNIVFINFLAVVFFTLADFYYIGPTFGYTGIAANTFIFMSGLVSVIPLAYFIGQAVASITAQTGSMALGAVVNATFGSLIEIVLYALALMEGKNALVDGAVIGSFLTGLLALPGASMIGGGTREKEQTFNSKAASVTSTMLMLSLVGAFSPSIFQHVYGTYVYSCRDYLPGSPGCPSEYHPPMPQHPRVEPVLAPPITPYGWLGDMAAATGDATCRICRLTQLTPRQDPVYQRHTLPLIQIASMLMVVVYIIGLIFMLKTHAGPASRDSVCAAAADDGAAANAHGHDSPNWSMTMSAVVLIACTVLYSAIAEVLIACLDGVLEGSAVDAKFLGLTLFAIVPTVTEFCNAIAFARAGNISLAMEIGSEYTVQVSLLQIPALVAFSAWWSKHGHTWWAGRAAALPSSASAAATAMAKHTLATFDLVFPRWDTYTVFIGVLLVTYVFNEGTANYFKGSILLGAYLILVAGFYFEP</sequence>
<dbReference type="GO" id="GO:0012505">
    <property type="term" value="C:endomembrane system"/>
    <property type="evidence" value="ECO:0007669"/>
    <property type="project" value="UniProtKB-SubCell"/>
</dbReference>
<comment type="subcellular location">
    <subcellularLocation>
        <location evidence="1">Endomembrane system</location>
        <topology evidence="1">Multi-pass membrane protein</topology>
    </subcellularLocation>
</comment>
<feature type="region of interest" description="Disordered" evidence="8">
    <location>
        <begin position="1"/>
        <end position="77"/>
    </location>
</feature>
<feature type="domain" description="Sodium/calcium exchanger membrane region" evidence="10">
    <location>
        <begin position="659"/>
        <end position="832"/>
    </location>
</feature>
<dbReference type="AlphaFoldDB" id="A0A4P9XFA3"/>
<evidence type="ECO:0000256" key="8">
    <source>
        <dbReference type="SAM" id="MobiDB-lite"/>
    </source>
</evidence>
<feature type="transmembrane region" description="Helical" evidence="9">
    <location>
        <begin position="159"/>
        <end position="180"/>
    </location>
</feature>